<protein>
    <recommendedName>
        <fullName evidence="2">asparagine synthase (glutamine-hydrolyzing)</fullName>
        <ecNumber evidence="2">6.3.5.4</ecNumber>
    </recommendedName>
</protein>
<dbReference type="EMBL" id="SEWT01000002">
    <property type="protein sequence ID" value="RYU34873.1"/>
    <property type="molecule type" value="Genomic_DNA"/>
</dbReference>
<evidence type="ECO:0000313" key="8">
    <source>
        <dbReference type="Proteomes" id="UP000292223"/>
    </source>
</evidence>
<evidence type="ECO:0000313" key="6">
    <source>
        <dbReference type="EMBL" id="RYU34873.1"/>
    </source>
</evidence>
<dbReference type="Pfam" id="PF00733">
    <property type="entry name" value="Asn_synthase"/>
    <property type="match status" value="2"/>
</dbReference>
<dbReference type="InterPro" id="IPR051786">
    <property type="entry name" value="ASN_synthetase/amidase"/>
</dbReference>
<comment type="pathway">
    <text evidence="1">Amino-acid biosynthesis; L-asparagine biosynthesis; L-asparagine from L-aspartate (L-Gln route): step 1/1.</text>
</comment>
<evidence type="ECO:0000256" key="1">
    <source>
        <dbReference type="ARBA" id="ARBA00005187"/>
    </source>
</evidence>
<dbReference type="Proteomes" id="UP000305511">
    <property type="component" value="Unassembled WGS sequence"/>
</dbReference>
<name>A0A431HA58_ENTFL</name>
<dbReference type="RefSeq" id="WP_002401910.1">
    <property type="nucleotide sequence ID" value="NZ_BJTO01000013.1"/>
</dbReference>
<evidence type="ECO:0000313" key="7">
    <source>
        <dbReference type="EMBL" id="TKK81133.1"/>
    </source>
</evidence>
<feature type="domain" description="Asparagine synthetase" evidence="5">
    <location>
        <begin position="249"/>
        <end position="512"/>
    </location>
</feature>
<dbReference type="InterPro" id="IPR014729">
    <property type="entry name" value="Rossmann-like_a/b/a_fold"/>
</dbReference>
<dbReference type="AlphaFoldDB" id="A0A431HA58"/>
<dbReference type="PANTHER" id="PTHR43284">
    <property type="entry name" value="ASPARAGINE SYNTHETASE (GLUTAMINE-HYDROLYZING)"/>
    <property type="match status" value="1"/>
</dbReference>
<dbReference type="EC" id="6.3.5.4" evidence="2"/>
<evidence type="ECO:0000256" key="4">
    <source>
        <dbReference type="ARBA" id="ARBA00048741"/>
    </source>
</evidence>
<comment type="caution">
    <text evidence="6">The sequence shown here is derived from an EMBL/GenBank/DDBJ whole genome shotgun (WGS) entry which is preliminary data.</text>
</comment>
<evidence type="ECO:0000256" key="3">
    <source>
        <dbReference type="ARBA" id="ARBA00022888"/>
    </source>
</evidence>
<accession>A0A431HA58</accession>
<comment type="catalytic activity">
    <reaction evidence="4">
        <text>L-aspartate + L-glutamine + ATP + H2O = L-asparagine + L-glutamate + AMP + diphosphate + H(+)</text>
        <dbReference type="Rhea" id="RHEA:12228"/>
        <dbReference type="ChEBI" id="CHEBI:15377"/>
        <dbReference type="ChEBI" id="CHEBI:15378"/>
        <dbReference type="ChEBI" id="CHEBI:29985"/>
        <dbReference type="ChEBI" id="CHEBI:29991"/>
        <dbReference type="ChEBI" id="CHEBI:30616"/>
        <dbReference type="ChEBI" id="CHEBI:33019"/>
        <dbReference type="ChEBI" id="CHEBI:58048"/>
        <dbReference type="ChEBI" id="CHEBI:58359"/>
        <dbReference type="ChEBI" id="CHEBI:456215"/>
        <dbReference type="EC" id="6.3.5.4"/>
    </reaction>
</comment>
<dbReference type="InterPro" id="IPR001962">
    <property type="entry name" value="Asn_synthase"/>
</dbReference>
<dbReference type="PANTHER" id="PTHR43284:SF1">
    <property type="entry name" value="ASPARAGINE SYNTHETASE"/>
    <property type="match status" value="1"/>
</dbReference>
<proteinExistence type="predicted"/>
<dbReference type="GO" id="GO:0006529">
    <property type="term" value="P:asparagine biosynthetic process"/>
    <property type="evidence" value="ECO:0007669"/>
    <property type="project" value="UniProtKB-KW"/>
</dbReference>
<evidence type="ECO:0000256" key="2">
    <source>
        <dbReference type="ARBA" id="ARBA00012737"/>
    </source>
</evidence>
<feature type="domain" description="Asparagine synthetase" evidence="5">
    <location>
        <begin position="124"/>
        <end position="194"/>
    </location>
</feature>
<sequence length="521" mass="58653">MLDYLQANISKGVFVLINKEGLFMGGSLFDVSLSWLDSNDELIISDSSANIALFLNLPISKSALALNLIHNLPYYPFQNIPLWEKVNTIQPFYILKCTTNGILEPIQTWTPPNLENKVESIYSKIRERLLELLSQNTVSYSEISADLSGGVDSATIIYILKALQANVKLYHANADSEWNSDSTWAKLISNDINVIFTSLPSLGSSGKNFEIDRDYSNSVLPDSPLFWADTEGYVESIEHSALTPANATHFTGLGGDELFTPMPANAWSLVRQNKLRSIDLGLRYCLLNRIPISVGTVDLINNNSFKEAVKNEIDKGFGYAKPTRQNSALNWCGPVTVPNWLTKPYRELSYKVLINKLDHTSNSLDSDRSRHQMIESLLFQRHLVTQINNIYGVNGMTWQAPFLDVDIINYSLAIPARYRQDHTVTKSILYNATKGLVSKNIFTRGFKGDYSTSLYKSYKEAVKKHSQQVHQFKLVELGIVDADILISELSMPSALHTRVEAFERLAAVERWLRVALKKNSK</sequence>
<reference evidence="7 9" key="1">
    <citation type="submission" date="2019-02" db="EMBL/GenBank/DDBJ databases">
        <title>Bacteria dissemination in different level of health care in South Africa: the effectiveness of infections prevention and control.</title>
        <authorList>
            <person name="Shobo C."/>
            <person name="Amoako D.G."/>
            <person name="Allam M."/>
            <person name="Ismail A."/>
            <person name="Bester L.A."/>
            <person name="Essack S.Y."/>
        </authorList>
    </citation>
    <scope>NUCLEOTIDE SEQUENCE [LARGE SCALE GENOMIC DNA]</scope>
    <source>
        <strain evidence="7 9">2SIL2</strain>
    </source>
</reference>
<dbReference type="Gene3D" id="3.40.50.620">
    <property type="entry name" value="HUPs"/>
    <property type="match status" value="1"/>
</dbReference>
<evidence type="ECO:0000259" key="5">
    <source>
        <dbReference type="Pfam" id="PF00733"/>
    </source>
</evidence>
<keyword evidence="3" id="KW-0028">Amino-acid biosynthesis</keyword>
<dbReference type="Proteomes" id="UP000292223">
    <property type="component" value="Unassembled WGS sequence"/>
</dbReference>
<dbReference type="SUPFAM" id="SSF52402">
    <property type="entry name" value="Adenine nucleotide alpha hydrolases-like"/>
    <property type="match status" value="1"/>
</dbReference>
<gene>
    <name evidence="6" type="ORF">EU507_04525</name>
    <name evidence="7" type="ORF">EY666_11535</name>
</gene>
<dbReference type="GO" id="GO:0004066">
    <property type="term" value="F:asparagine synthase (glutamine-hydrolyzing) activity"/>
    <property type="evidence" value="ECO:0007669"/>
    <property type="project" value="UniProtKB-EC"/>
</dbReference>
<keyword evidence="3" id="KW-0061">Asparagine biosynthesis</keyword>
<dbReference type="EMBL" id="SIYF01000282">
    <property type="protein sequence ID" value="TKK81133.1"/>
    <property type="molecule type" value="Genomic_DNA"/>
</dbReference>
<reference evidence="6 8" key="2">
    <citation type="submission" date="2019-02" db="EMBL/GenBank/DDBJ databases">
        <title>From farm to fork: dissemination of Tn554::fexA-optrA in linezolid-resistant Enterococcus faecalis clones from chicken feces and meat in Tunisia.</title>
        <authorList>
            <person name="Tedim A.P."/>
            <person name="Elghaieb H."/>
            <person name="Abbassi M.S."/>
            <person name="Novais C."/>
            <person name="Hassen A."/>
            <person name="Peixe L."/>
            <person name="Freitas A.R."/>
        </authorList>
    </citation>
    <scope>NUCLEOTIDE SEQUENCE [LARGE SCALE GENOMIC DNA]</scope>
    <source>
        <strain evidence="6 8">728T</strain>
    </source>
</reference>
<organism evidence="6 8">
    <name type="scientific">Enterococcus faecalis</name>
    <name type="common">Streptococcus faecalis</name>
    <dbReference type="NCBI Taxonomy" id="1351"/>
    <lineage>
        <taxon>Bacteria</taxon>
        <taxon>Bacillati</taxon>
        <taxon>Bacillota</taxon>
        <taxon>Bacilli</taxon>
        <taxon>Lactobacillales</taxon>
        <taxon>Enterococcaceae</taxon>
        <taxon>Enterococcus</taxon>
    </lineage>
</organism>
<evidence type="ECO:0000313" key="9">
    <source>
        <dbReference type="Proteomes" id="UP000305511"/>
    </source>
</evidence>